<organism evidence="1 2">
    <name type="scientific">Caerostris extrusa</name>
    <name type="common">Bark spider</name>
    <name type="synonym">Caerostris bankana</name>
    <dbReference type="NCBI Taxonomy" id="172846"/>
    <lineage>
        <taxon>Eukaryota</taxon>
        <taxon>Metazoa</taxon>
        <taxon>Ecdysozoa</taxon>
        <taxon>Arthropoda</taxon>
        <taxon>Chelicerata</taxon>
        <taxon>Arachnida</taxon>
        <taxon>Araneae</taxon>
        <taxon>Araneomorphae</taxon>
        <taxon>Entelegynae</taxon>
        <taxon>Araneoidea</taxon>
        <taxon>Araneidae</taxon>
        <taxon>Caerostris</taxon>
    </lineage>
</organism>
<proteinExistence type="predicted"/>
<comment type="caution">
    <text evidence="1">The sequence shown here is derived from an EMBL/GenBank/DDBJ whole genome shotgun (WGS) entry which is preliminary data.</text>
</comment>
<accession>A0AAV4YC00</accession>
<evidence type="ECO:0000313" key="2">
    <source>
        <dbReference type="Proteomes" id="UP001054945"/>
    </source>
</evidence>
<keyword evidence="2" id="KW-1185">Reference proteome</keyword>
<dbReference type="AlphaFoldDB" id="A0AAV4YC00"/>
<gene>
    <name evidence="1" type="ORF">CEXT_225741</name>
</gene>
<dbReference type="EMBL" id="BPLR01001638">
    <property type="protein sequence ID" value="GIZ03714.1"/>
    <property type="molecule type" value="Genomic_DNA"/>
</dbReference>
<protein>
    <submittedName>
        <fullName evidence="1">Uncharacterized protein</fullName>
    </submittedName>
</protein>
<name>A0AAV4YC00_CAEEX</name>
<evidence type="ECO:0000313" key="1">
    <source>
        <dbReference type="EMBL" id="GIZ03714.1"/>
    </source>
</evidence>
<reference evidence="1 2" key="1">
    <citation type="submission" date="2021-06" db="EMBL/GenBank/DDBJ databases">
        <title>Caerostris extrusa draft genome.</title>
        <authorList>
            <person name="Kono N."/>
            <person name="Arakawa K."/>
        </authorList>
    </citation>
    <scope>NUCLEOTIDE SEQUENCE [LARGE SCALE GENOMIC DNA]</scope>
</reference>
<dbReference type="Proteomes" id="UP001054945">
    <property type="component" value="Unassembled WGS sequence"/>
</dbReference>
<sequence>MFLFGCQSCDAVDKMHKEVEEDRDETLHFEDRIKKFPFSRCGALNPVPLFRDPFSNMLLRVVGRGCG</sequence>